<dbReference type="Ensembl" id="ENSMGAT00000033030.1">
    <property type="protein sequence ID" value="ENSMGAP00000023856.1"/>
    <property type="gene ID" value="ENSMGAG00000002943.2"/>
</dbReference>
<evidence type="ECO:0000256" key="9">
    <source>
        <dbReference type="ARBA" id="ARBA00023329"/>
    </source>
</evidence>
<keyword evidence="8" id="KW-0472">Membrane</keyword>
<evidence type="ECO:0000259" key="10">
    <source>
        <dbReference type="PROSITE" id="PS50238"/>
    </source>
</evidence>
<dbReference type="EC" id="3.1.3.36" evidence="4"/>
<dbReference type="GO" id="GO:0052658">
    <property type="term" value="F:inositol-1,4,5-trisphosphate 5-phosphatase activity"/>
    <property type="evidence" value="ECO:0007669"/>
    <property type="project" value="TreeGrafter"/>
</dbReference>
<dbReference type="SMART" id="SM00128">
    <property type="entry name" value="IPPc"/>
    <property type="match status" value="1"/>
</dbReference>
<dbReference type="InterPro" id="IPR047078">
    <property type="entry name" value="RhoGAP_OCRL1"/>
</dbReference>
<dbReference type="InterPro" id="IPR000198">
    <property type="entry name" value="RhoGAP_dom"/>
</dbReference>
<dbReference type="FunFam" id="2.60.40.10:FF:000132">
    <property type="entry name" value="Inositol polyphosphate 5-phosphatase OCRL-1 isoform b"/>
    <property type="match status" value="1"/>
</dbReference>
<evidence type="ECO:0000256" key="5">
    <source>
        <dbReference type="ARBA" id="ARBA00022753"/>
    </source>
</evidence>
<comment type="similarity">
    <text evidence="3">Belongs to the inositol 1,4,5-trisphosphate 5-phosphatase type II family.</text>
</comment>
<proteinExistence type="inferred from homology"/>
<dbReference type="InterPro" id="IPR048869">
    <property type="entry name" value="OCRL-1_2_ASH"/>
</dbReference>
<dbReference type="FunFam" id="1.10.555.10:FF:000012">
    <property type="entry name" value="Putative inositol polyphosphate 5-phosphatase OCRL-1"/>
    <property type="match status" value="1"/>
</dbReference>
<dbReference type="AlphaFoldDB" id="A0A803XWG0"/>
<reference evidence="11" key="2">
    <citation type="submission" date="2025-08" db="UniProtKB">
        <authorList>
            <consortium name="Ensembl"/>
        </authorList>
    </citation>
    <scope>IDENTIFICATION</scope>
</reference>
<dbReference type="Pfam" id="PF21310">
    <property type="entry name" value="OCRL-like_ASH"/>
    <property type="match status" value="1"/>
</dbReference>
<protein>
    <recommendedName>
        <fullName evidence="4">phosphoinositide 5-phosphatase</fullName>
        <ecNumber evidence="4">3.1.3.36</ecNumber>
    </recommendedName>
</protein>
<dbReference type="Gene3D" id="3.60.10.10">
    <property type="entry name" value="Endonuclease/exonuclease/phosphatase"/>
    <property type="match status" value="1"/>
</dbReference>
<dbReference type="InterPro" id="IPR013783">
    <property type="entry name" value="Ig-like_fold"/>
</dbReference>
<keyword evidence="6" id="KW-0378">Hydrolase</keyword>
<dbReference type="Pfam" id="PF00620">
    <property type="entry name" value="RhoGAP"/>
    <property type="match status" value="1"/>
</dbReference>
<reference evidence="11 12" key="1">
    <citation type="journal article" date="2010" name="PLoS Biol.">
        <title>Multi-platform next-generation sequencing of the domestic turkey (Meleagris gallopavo): genome assembly and analysis.</title>
        <authorList>
            <person name="Dalloul R.A."/>
            <person name="Long J.A."/>
            <person name="Zimin A.V."/>
            <person name="Aslam L."/>
            <person name="Beal K."/>
            <person name="Blomberg L.A."/>
            <person name="Bouffard P."/>
            <person name="Burt D.W."/>
            <person name="Crasta O."/>
            <person name="Crooijmans R.P."/>
            <person name="Cooper K."/>
            <person name="Coulombe R.A."/>
            <person name="De S."/>
            <person name="Delany M.E."/>
            <person name="Dodgson J.B."/>
            <person name="Dong J.J."/>
            <person name="Evans C."/>
            <person name="Frederickson K.M."/>
            <person name="Flicek P."/>
            <person name="Florea L."/>
            <person name="Folkerts O."/>
            <person name="Groenen M.A."/>
            <person name="Harkins T.T."/>
            <person name="Herrero J."/>
            <person name="Hoffmann S."/>
            <person name="Megens H.J."/>
            <person name="Jiang A."/>
            <person name="de Jong P."/>
            <person name="Kaiser P."/>
            <person name="Kim H."/>
            <person name="Kim K.W."/>
            <person name="Kim S."/>
            <person name="Langenberger D."/>
            <person name="Lee M.K."/>
            <person name="Lee T."/>
            <person name="Mane S."/>
            <person name="Marcais G."/>
            <person name="Marz M."/>
            <person name="McElroy A.P."/>
            <person name="Modise T."/>
            <person name="Nefedov M."/>
            <person name="Notredame C."/>
            <person name="Paton I.R."/>
            <person name="Payne W.S."/>
            <person name="Pertea G."/>
            <person name="Prickett D."/>
            <person name="Puiu D."/>
            <person name="Qioa D."/>
            <person name="Raineri E."/>
            <person name="Ruffier M."/>
            <person name="Salzberg S.L."/>
            <person name="Schatz M.C."/>
            <person name="Scheuring C."/>
            <person name="Schmidt C.J."/>
            <person name="Schroeder S."/>
            <person name="Searle S.M."/>
            <person name="Smith E.J."/>
            <person name="Smith J."/>
            <person name="Sonstegard T.S."/>
            <person name="Stadler P.F."/>
            <person name="Tafer H."/>
            <person name="Tu Z.J."/>
            <person name="Van Tassell C.P."/>
            <person name="Vilella A.J."/>
            <person name="Williams K.P."/>
            <person name="Yorke J.A."/>
            <person name="Zhang L."/>
            <person name="Zhang H.B."/>
            <person name="Zhang X."/>
            <person name="Zhang Y."/>
            <person name="Reed K.M."/>
        </authorList>
    </citation>
    <scope>NUCLEOTIDE SEQUENCE [LARGE SCALE GENOMIC DNA]</scope>
</reference>
<keyword evidence="7" id="KW-0443">Lipid metabolism</keyword>
<dbReference type="Bgee" id="ENSMGAG00000002943">
    <property type="expression patterns" value="Expressed in gizzard and 17 other cell types or tissues"/>
</dbReference>
<dbReference type="InterPro" id="IPR000300">
    <property type="entry name" value="IPPc"/>
</dbReference>
<name>A0A803XWG0_MELGA</name>
<keyword evidence="12" id="KW-1185">Reference proteome</keyword>
<dbReference type="SMART" id="SM00324">
    <property type="entry name" value="RhoGAP"/>
    <property type="match status" value="1"/>
</dbReference>
<evidence type="ECO:0000256" key="2">
    <source>
        <dbReference type="ARBA" id="ARBA00004580"/>
    </source>
</evidence>
<feature type="domain" description="Rho-GAP" evidence="10">
    <location>
        <begin position="444"/>
        <end position="656"/>
    </location>
</feature>
<dbReference type="Gene3D" id="1.10.555.10">
    <property type="entry name" value="Rho GTPase activation protein"/>
    <property type="match status" value="1"/>
</dbReference>
<dbReference type="GO" id="GO:0007165">
    <property type="term" value="P:signal transduction"/>
    <property type="evidence" value="ECO:0007669"/>
    <property type="project" value="InterPro"/>
</dbReference>
<keyword evidence="5" id="KW-0967">Endosome</keyword>
<reference evidence="11" key="3">
    <citation type="submission" date="2025-09" db="UniProtKB">
        <authorList>
            <consortium name="Ensembl"/>
        </authorList>
    </citation>
    <scope>IDENTIFICATION</scope>
</reference>
<dbReference type="InterPro" id="IPR046985">
    <property type="entry name" value="IP5"/>
</dbReference>
<evidence type="ECO:0000313" key="12">
    <source>
        <dbReference type="Proteomes" id="UP000001645"/>
    </source>
</evidence>
<dbReference type="SUPFAM" id="SSF56219">
    <property type="entry name" value="DNase I-like"/>
    <property type="match status" value="1"/>
</dbReference>
<dbReference type="PANTHER" id="PTHR11200:SF300">
    <property type="entry name" value="TYPE II INOSITOL 1,4,5-TRISPHOSPHATE 5-PHOSPHATASE"/>
    <property type="match status" value="1"/>
</dbReference>
<dbReference type="Proteomes" id="UP000001645">
    <property type="component" value="Chromosome 25"/>
</dbReference>
<evidence type="ECO:0000256" key="8">
    <source>
        <dbReference type="ARBA" id="ARBA00023136"/>
    </source>
</evidence>
<dbReference type="CDD" id="cd04380">
    <property type="entry name" value="RhoGAP_OCRL1"/>
    <property type="match status" value="1"/>
</dbReference>
<dbReference type="InterPro" id="IPR037793">
    <property type="entry name" value="OCRL1/INPP5B_INPP5c"/>
</dbReference>
<evidence type="ECO:0000256" key="7">
    <source>
        <dbReference type="ARBA" id="ARBA00023098"/>
    </source>
</evidence>
<evidence type="ECO:0000256" key="3">
    <source>
        <dbReference type="ARBA" id="ARBA00005910"/>
    </source>
</evidence>
<dbReference type="CDD" id="cd09093">
    <property type="entry name" value="INPP5c_INPP5B"/>
    <property type="match status" value="1"/>
</dbReference>
<dbReference type="Gene3D" id="2.60.40.10">
    <property type="entry name" value="Immunoglobulins"/>
    <property type="match status" value="1"/>
</dbReference>
<dbReference type="Pfam" id="PF22669">
    <property type="entry name" value="Exo_endo_phos2"/>
    <property type="match status" value="1"/>
</dbReference>
<sequence>MASVLSEPKFGLRDTIVKSELVQREDSYTYIQNFRFFVGTYNVNGQSPKESLQPWLRCDSAPPDVYCVGFQELDLSKEAFFFNDTPKEEEWFKAVTDSLHPDAKYAKVKLVRLVGIMLLLYVKADLALNISEVEIETVGTGIMGRMGNKGGVAIRFKFHNTSVCVVNSHLAAHTEEYERRNQDFKDICSRMQFCQSNPNLPPLTISKHDVILWLGDLNYRLEELDVTKVKQLVDEKAFSELCQYDQLKRQMNAKAVFEGFTEGEISFQPTYKYDAGCDEWDTSEKCRVPAWCDRILWKGQNVAQLSYRSHMALKISDHKPVSSVFDIGVKVVNEELYRKVFEEIVRSLDKMENANIPSVTLSQREFHFEDVKYMQLQVEKFTIRNGQVPCQFEFISKPDEVTYCKEWLIANPSKGFLLPGSEITIELELFVNKSTATRLNSGEEKLEDILVLHLDRGKDYFLSVTGNYLPSCFGSPIHTLCYMREPIQDMSAESIRNLVILGDLSKDECFSRNTAKIDHAVLTSSLTTFGPVGSNHSVAEALLLFLESLPEPVICYRFYSSCLDYCHFFNICFFFSTQIISNLPECHKNVFEYLMAFLRELLKNSGKNNLDVNILASIFGGLLLRPPPGHPMPNIMEKRKAQQFIHQFLLKENSLS</sequence>
<dbReference type="GO" id="GO:0030670">
    <property type="term" value="C:phagocytic vesicle membrane"/>
    <property type="evidence" value="ECO:0007669"/>
    <property type="project" value="UniProtKB-SubCell"/>
</dbReference>
<dbReference type="OrthoDB" id="7862313at2759"/>
<dbReference type="InterPro" id="IPR008936">
    <property type="entry name" value="Rho_GTPase_activation_prot"/>
</dbReference>
<evidence type="ECO:0000313" key="11">
    <source>
        <dbReference type="Ensembl" id="ENSMGAP00000023856.1"/>
    </source>
</evidence>
<evidence type="ECO:0000256" key="4">
    <source>
        <dbReference type="ARBA" id="ARBA00013044"/>
    </source>
</evidence>
<organism evidence="11 12">
    <name type="scientific">Meleagris gallopavo</name>
    <name type="common">Wild turkey</name>
    <dbReference type="NCBI Taxonomy" id="9103"/>
    <lineage>
        <taxon>Eukaryota</taxon>
        <taxon>Metazoa</taxon>
        <taxon>Chordata</taxon>
        <taxon>Craniata</taxon>
        <taxon>Vertebrata</taxon>
        <taxon>Euteleostomi</taxon>
        <taxon>Archelosauria</taxon>
        <taxon>Archosauria</taxon>
        <taxon>Dinosauria</taxon>
        <taxon>Saurischia</taxon>
        <taxon>Theropoda</taxon>
        <taxon>Coelurosauria</taxon>
        <taxon>Aves</taxon>
        <taxon>Neognathae</taxon>
        <taxon>Galloanserae</taxon>
        <taxon>Galliformes</taxon>
        <taxon>Phasianidae</taxon>
        <taxon>Meleagridinae</taxon>
        <taxon>Meleagris</taxon>
    </lineage>
</organism>
<dbReference type="InterPro" id="IPR036691">
    <property type="entry name" value="Endo/exonu/phosph_ase_sf"/>
</dbReference>
<dbReference type="PROSITE" id="PS50238">
    <property type="entry name" value="RHOGAP"/>
    <property type="match status" value="1"/>
</dbReference>
<dbReference type="GO" id="GO:0004439">
    <property type="term" value="F:phosphatidylinositol-4,5-bisphosphate 5-phosphatase activity"/>
    <property type="evidence" value="ECO:0007669"/>
    <property type="project" value="UniProtKB-EC"/>
</dbReference>
<dbReference type="GO" id="GO:0031901">
    <property type="term" value="C:early endosome membrane"/>
    <property type="evidence" value="ECO:0007669"/>
    <property type="project" value="UniProtKB-SubCell"/>
</dbReference>
<evidence type="ECO:0000256" key="6">
    <source>
        <dbReference type="ARBA" id="ARBA00022801"/>
    </source>
</evidence>
<keyword evidence="9" id="KW-0968">Cytoplasmic vesicle</keyword>
<dbReference type="PANTHER" id="PTHR11200">
    <property type="entry name" value="INOSITOL 5-PHOSPHATASE"/>
    <property type="match status" value="1"/>
</dbReference>
<dbReference type="GO" id="GO:0005829">
    <property type="term" value="C:cytosol"/>
    <property type="evidence" value="ECO:0007669"/>
    <property type="project" value="TreeGrafter"/>
</dbReference>
<evidence type="ECO:0000256" key="1">
    <source>
        <dbReference type="ARBA" id="ARBA00004146"/>
    </source>
</evidence>
<comment type="subcellular location">
    <subcellularLocation>
        <location evidence="2">Cytoplasmic vesicle</location>
        <location evidence="2">Phagosome membrane</location>
    </subcellularLocation>
    <subcellularLocation>
        <location evidence="1">Early endosome membrane</location>
    </subcellularLocation>
</comment>
<dbReference type="SUPFAM" id="SSF48350">
    <property type="entry name" value="GTPase activation domain, GAP"/>
    <property type="match status" value="1"/>
</dbReference>
<gene>
    <name evidence="11" type="primary">INPP5B</name>
</gene>
<dbReference type="GO" id="GO:0046856">
    <property type="term" value="P:phosphatidylinositol dephosphorylation"/>
    <property type="evidence" value="ECO:0007669"/>
    <property type="project" value="InterPro"/>
</dbReference>
<dbReference type="GeneTree" id="ENSGT00940000156762"/>
<accession>A0A803XWG0</accession>
<dbReference type="FunFam" id="3.60.10.10:FF:000004">
    <property type="entry name" value="Type II inositol 1,4,5-trisphosphate 5-phosphatase"/>
    <property type="match status" value="1"/>
</dbReference>